<evidence type="ECO:0000313" key="4">
    <source>
        <dbReference type="Proteomes" id="UP001553161"/>
    </source>
</evidence>
<organism evidence="3 4">
    <name type="scientific">Meridianimarinicoccus marinus</name>
    <dbReference type="NCBI Taxonomy" id="3231483"/>
    <lineage>
        <taxon>Bacteria</taxon>
        <taxon>Pseudomonadati</taxon>
        <taxon>Pseudomonadota</taxon>
        <taxon>Alphaproteobacteria</taxon>
        <taxon>Rhodobacterales</taxon>
        <taxon>Paracoccaceae</taxon>
        <taxon>Meridianimarinicoccus</taxon>
    </lineage>
</organism>
<keyword evidence="2" id="KW-0342">GTP-binding</keyword>
<sequence length="115" mass="11886">MTDQRAIIKMGMGTGKTIDEAVAHGLLDAASHSTLQFLDKLTEARQRLRIKVSLGVSDPAQVDAPAVAAQFSPAPTEVIVAKGGLTSTDPETGSTVQIAAVAVEVFLPPMSSSTP</sequence>
<name>A0ABV3L728_9RHOB</name>
<evidence type="ECO:0000256" key="1">
    <source>
        <dbReference type="ARBA" id="ARBA00022741"/>
    </source>
</evidence>
<protein>
    <submittedName>
        <fullName evidence="3">Lin0512 family protein</fullName>
    </submittedName>
</protein>
<gene>
    <name evidence="3" type="ORF">AB0T83_11290</name>
</gene>
<comment type="caution">
    <text evidence="3">The sequence shown here is derived from an EMBL/GenBank/DDBJ whole genome shotgun (WGS) entry which is preliminary data.</text>
</comment>
<accession>A0ABV3L728</accession>
<dbReference type="Proteomes" id="UP001553161">
    <property type="component" value="Unassembled WGS sequence"/>
</dbReference>
<evidence type="ECO:0000313" key="3">
    <source>
        <dbReference type="EMBL" id="MEV8467365.1"/>
    </source>
</evidence>
<dbReference type="Gene3D" id="3.30.1330.20">
    <property type="entry name" value="Tubulin/FtsZ, C-terminal domain"/>
    <property type="match status" value="1"/>
</dbReference>
<reference evidence="3 4" key="1">
    <citation type="submission" date="2024-07" db="EMBL/GenBank/DDBJ databases">
        <authorList>
            <person name="Kang M."/>
        </authorList>
    </citation>
    <scope>NUCLEOTIDE SEQUENCE [LARGE SCALE GENOMIC DNA]</scope>
    <source>
        <strain evidence="3 4">DFM31</strain>
    </source>
</reference>
<dbReference type="InterPro" id="IPR037103">
    <property type="entry name" value="Tubulin/FtsZ-like_C"/>
</dbReference>
<evidence type="ECO:0000256" key="2">
    <source>
        <dbReference type="ARBA" id="ARBA00023134"/>
    </source>
</evidence>
<proteinExistence type="predicted"/>
<keyword evidence="4" id="KW-1185">Reference proteome</keyword>
<dbReference type="Pfam" id="PF09585">
    <property type="entry name" value="Lin0512_fam"/>
    <property type="match status" value="1"/>
</dbReference>
<dbReference type="RefSeq" id="WP_366193149.1">
    <property type="nucleotide sequence ID" value="NZ_JBFBVU010000012.1"/>
</dbReference>
<dbReference type="EMBL" id="JBFBVU010000012">
    <property type="protein sequence ID" value="MEV8467365.1"/>
    <property type="molecule type" value="Genomic_DNA"/>
</dbReference>
<dbReference type="InterPro" id="IPR011719">
    <property type="entry name" value="CHP02058"/>
</dbReference>
<keyword evidence="1" id="KW-0547">Nucleotide-binding</keyword>